<reference evidence="1 2" key="1">
    <citation type="submission" date="2019-07" db="EMBL/GenBank/DDBJ databases">
        <title>Genomics analysis of Aphanomyces spp. identifies a new class of oomycete effector associated with host adaptation.</title>
        <authorList>
            <person name="Gaulin E."/>
        </authorList>
    </citation>
    <scope>NUCLEOTIDE SEQUENCE [LARGE SCALE GENOMIC DNA]</scope>
    <source>
        <strain evidence="1 2">ATCC 201684</strain>
    </source>
</reference>
<dbReference type="AlphaFoldDB" id="A0A6G0WCV5"/>
<comment type="caution">
    <text evidence="1">The sequence shown here is derived from an EMBL/GenBank/DDBJ whole genome shotgun (WGS) entry which is preliminary data.</text>
</comment>
<accession>A0A6G0WCV5</accession>
<keyword evidence="2" id="KW-1185">Reference proteome</keyword>
<dbReference type="Proteomes" id="UP000481153">
    <property type="component" value="Unassembled WGS sequence"/>
</dbReference>
<dbReference type="EMBL" id="VJMJ01000281">
    <property type="protein sequence ID" value="KAF0724134.1"/>
    <property type="molecule type" value="Genomic_DNA"/>
</dbReference>
<proteinExistence type="predicted"/>
<name>A0A6G0WCV5_9STRA</name>
<sequence>MRSICVQYHADHSLQNKLIGGNTHSKSNLTLEFTPIVPRLSVKWNSAIEKLQNSTAAAPLYRDKSDLQGIHNSSAWKSRTHYTGNSQISLPCRQLASQNNIWGITSARQRQRHRY</sequence>
<organism evidence="1 2">
    <name type="scientific">Aphanomyces euteiches</name>
    <dbReference type="NCBI Taxonomy" id="100861"/>
    <lineage>
        <taxon>Eukaryota</taxon>
        <taxon>Sar</taxon>
        <taxon>Stramenopiles</taxon>
        <taxon>Oomycota</taxon>
        <taxon>Saprolegniomycetes</taxon>
        <taxon>Saprolegniales</taxon>
        <taxon>Verrucalvaceae</taxon>
        <taxon>Aphanomyces</taxon>
    </lineage>
</organism>
<protein>
    <submittedName>
        <fullName evidence="1">Uncharacterized protein</fullName>
    </submittedName>
</protein>
<gene>
    <name evidence="1" type="ORF">Ae201684_017143</name>
</gene>
<evidence type="ECO:0000313" key="1">
    <source>
        <dbReference type="EMBL" id="KAF0724134.1"/>
    </source>
</evidence>
<evidence type="ECO:0000313" key="2">
    <source>
        <dbReference type="Proteomes" id="UP000481153"/>
    </source>
</evidence>